<dbReference type="GO" id="GO:0043161">
    <property type="term" value="P:proteasome-mediated ubiquitin-dependent protein catabolic process"/>
    <property type="evidence" value="ECO:0007669"/>
    <property type="project" value="TreeGrafter"/>
</dbReference>
<keyword evidence="3" id="KW-0862">Zinc</keyword>
<dbReference type="AlphaFoldDB" id="A0A8H4TU99"/>
<dbReference type="InterPro" id="IPR050731">
    <property type="entry name" value="HRD1_E3_ubiq-ligases"/>
</dbReference>
<accession>A0A8H4TU99</accession>
<evidence type="ECO:0000256" key="4">
    <source>
        <dbReference type="PROSITE-ProRule" id="PRU00175"/>
    </source>
</evidence>
<feature type="region of interest" description="Disordered" evidence="5">
    <location>
        <begin position="1"/>
        <end position="38"/>
    </location>
</feature>
<feature type="region of interest" description="Disordered" evidence="5">
    <location>
        <begin position="181"/>
        <end position="233"/>
    </location>
</feature>
<evidence type="ECO:0000259" key="6">
    <source>
        <dbReference type="PROSITE" id="PS50089"/>
    </source>
</evidence>
<dbReference type="GO" id="GO:0012505">
    <property type="term" value="C:endomembrane system"/>
    <property type="evidence" value="ECO:0007669"/>
    <property type="project" value="TreeGrafter"/>
</dbReference>
<dbReference type="SMART" id="SM00184">
    <property type="entry name" value="RING"/>
    <property type="match status" value="1"/>
</dbReference>
<dbReference type="GO" id="GO:0008270">
    <property type="term" value="F:zinc ion binding"/>
    <property type="evidence" value="ECO:0007669"/>
    <property type="project" value="UniProtKB-KW"/>
</dbReference>
<reference evidence="7" key="2">
    <citation type="submission" date="2020-05" db="EMBL/GenBank/DDBJ databases">
        <authorList>
            <person name="Kim H.-S."/>
            <person name="Proctor R.H."/>
            <person name="Brown D.W."/>
        </authorList>
    </citation>
    <scope>NUCLEOTIDE SEQUENCE</scope>
    <source>
        <strain evidence="7">NRRL 20472</strain>
    </source>
</reference>
<evidence type="ECO:0000256" key="1">
    <source>
        <dbReference type="ARBA" id="ARBA00022723"/>
    </source>
</evidence>
<evidence type="ECO:0000256" key="5">
    <source>
        <dbReference type="SAM" id="MobiDB-lite"/>
    </source>
</evidence>
<dbReference type="InterPro" id="IPR013083">
    <property type="entry name" value="Znf_RING/FYVE/PHD"/>
</dbReference>
<dbReference type="PROSITE" id="PS50089">
    <property type="entry name" value="ZF_RING_2"/>
    <property type="match status" value="1"/>
</dbReference>
<dbReference type="GO" id="GO:0061630">
    <property type="term" value="F:ubiquitin protein ligase activity"/>
    <property type="evidence" value="ECO:0007669"/>
    <property type="project" value="TreeGrafter"/>
</dbReference>
<dbReference type="InterPro" id="IPR001841">
    <property type="entry name" value="Znf_RING"/>
</dbReference>
<feature type="compositionally biased region" description="Polar residues" evidence="5">
    <location>
        <begin position="345"/>
        <end position="354"/>
    </location>
</feature>
<dbReference type="OrthoDB" id="8062037at2759"/>
<dbReference type="GO" id="GO:0044695">
    <property type="term" value="C:Dsc E3 ubiquitin ligase complex"/>
    <property type="evidence" value="ECO:0007669"/>
    <property type="project" value="TreeGrafter"/>
</dbReference>
<evidence type="ECO:0000256" key="3">
    <source>
        <dbReference type="ARBA" id="ARBA00022833"/>
    </source>
</evidence>
<comment type="caution">
    <text evidence="7">The sequence shown here is derived from an EMBL/GenBank/DDBJ whole genome shotgun (WGS) entry which is preliminary data.</text>
</comment>
<protein>
    <recommendedName>
        <fullName evidence="6">RING-type domain-containing protein</fullName>
    </recommendedName>
</protein>
<feature type="compositionally biased region" description="Basic and acidic residues" evidence="5">
    <location>
        <begin position="202"/>
        <end position="211"/>
    </location>
</feature>
<dbReference type="SUPFAM" id="SSF57850">
    <property type="entry name" value="RING/U-box"/>
    <property type="match status" value="1"/>
</dbReference>
<name>A0A8H4TU99_9HYPO</name>
<keyword evidence="1" id="KW-0479">Metal-binding</keyword>
<keyword evidence="8" id="KW-1185">Reference proteome</keyword>
<keyword evidence="2 4" id="KW-0863">Zinc-finger</keyword>
<feature type="domain" description="RING-type" evidence="6">
    <location>
        <begin position="82"/>
        <end position="130"/>
    </location>
</feature>
<dbReference type="Pfam" id="PF13639">
    <property type="entry name" value="zf-RING_2"/>
    <property type="match status" value="1"/>
</dbReference>
<gene>
    <name evidence="7" type="ORF">FSARC_7768</name>
</gene>
<dbReference type="Proteomes" id="UP000622797">
    <property type="component" value="Unassembled WGS sequence"/>
</dbReference>
<dbReference type="Gene3D" id="3.30.40.10">
    <property type="entry name" value="Zinc/RING finger domain, C3HC4 (zinc finger)"/>
    <property type="match status" value="1"/>
</dbReference>
<evidence type="ECO:0000313" key="8">
    <source>
        <dbReference type="Proteomes" id="UP000622797"/>
    </source>
</evidence>
<proteinExistence type="predicted"/>
<dbReference type="PANTHER" id="PTHR22763:SF162">
    <property type="entry name" value="TRANSMEMBRANE E3 UBIQUITIN-PROTEIN LIGASE 1"/>
    <property type="match status" value="1"/>
</dbReference>
<feature type="region of interest" description="Disordered" evidence="5">
    <location>
        <begin position="277"/>
        <end position="354"/>
    </location>
</feature>
<sequence>MSSELGREDDDDEGYDGPLDPVEHVLHSPGGSDSSPEAEEAFIRQMQVVRGSVSTKMIASKRTLRSLESVKLEELSEADRSCVICYNEYGVETPEGINEAPLRLPKCGHIFGDHCIKKWFEDSDSCPYCRDKLHSEPKTHPGASARAFMNMMRARGVNLHTGLVGGPNTEEALSRAYMATYGTSDRNAPPIRQSVPAGRRSPPREGNERQQRRLRPRHNISNTRDTLPLQENRNHAVSFETPPQPVAVNLGLPSMQSEQIPTERQMYDWRVDFAQTVNNPSTTPQERGEESSLQNETLPPMLPPYPTQDLADQDPRVRTFRNPLQMPNGAPLVGPGNDETPPPVTFQNNRNRPW</sequence>
<evidence type="ECO:0000256" key="2">
    <source>
        <dbReference type="ARBA" id="ARBA00022771"/>
    </source>
</evidence>
<feature type="compositionally biased region" description="Polar residues" evidence="5">
    <location>
        <begin position="277"/>
        <end position="297"/>
    </location>
</feature>
<organism evidence="7 8">
    <name type="scientific">Fusarium sarcochroum</name>
    <dbReference type="NCBI Taxonomy" id="1208366"/>
    <lineage>
        <taxon>Eukaryota</taxon>
        <taxon>Fungi</taxon>
        <taxon>Dikarya</taxon>
        <taxon>Ascomycota</taxon>
        <taxon>Pezizomycotina</taxon>
        <taxon>Sordariomycetes</taxon>
        <taxon>Hypocreomycetidae</taxon>
        <taxon>Hypocreales</taxon>
        <taxon>Nectriaceae</taxon>
        <taxon>Fusarium</taxon>
        <taxon>Fusarium lateritium species complex</taxon>
    </lineage>
</organism>
<dbReference type="EMBL" id="JABEXW010000419">
    <property type="protein sequence ID" value="KAF4964273.1"/>
    <property type="molecule type" value="Genomic_DNA"/>
</dbReference>
<dbReference type="PANTHER" id="PTHR22763">
    <property type="entry name" value="RING ZINC FINGER PROTEIN"/>
    <property type="match status" value="1"/>
</dbReference>
<dbReference type="CDD" id="cd16448">
    <property type="entry name" value="RING-H2"/>
    <property type="match status" value="1"/>
</dbReference>
<reference evidence="7" key="1">
    <citation type="journal article" date="2020" name="BMC Genomics">
        <title>Correction to: Identification and distribution of gene clusters required for synthesis of sphingolipid metabolism inhibitors in diverse species of the filamentous fungus Fusarium.</title>
        <authorList>
            <person name="Kim H.S."/>
            <person name="Lohmar J.M."/>
            <person name="Busman M."/>
            <person name="Brown D.W."/>
            <person name="Naumann T.A."/>
            <person name="Divon H.H."/>
            <person name="Lysoe E."/>
            <person name="Uhlig S."/>
            <person name="Proctor R.H."/>
        </authorList>
    </citation>
    <scope>NUCLEOTIDE SEQUENCE</scope>
    <source>
        <strain evidence="7">NRRL 20472</strain>
    </source>
</reference>
<feature type="compositionally biased region" description="Polar residues" evidence="5">
    <location>
        <begin position="219"/>
        <end position="231"/>
    </location>
</feature>
<evidence type="ECO:0000313" key="7">
    <source>
        <dbReference type="EMBL" id="KAF4964273.1"/>
    </source>
</evidence>